<dbReference type="Pfam" id="PF03466">
    <property type="entry name" value="LysR_substrate"/>
    <property type="match status" value="1"/>
</dbReference>
<evidence type="ECO:0000256" key="2">
    <source>
        <dbReference type="ARBA" id="ARBA00023015"/>
    </source>
</evidence>
<reference evidence="7 8" key="1">
    <citation type="journal article" date="2011" name="Int. J. Syst. Evol. Microbiol.">
        <title>Zhongshania antarctica gen. nov., sp. nov. and Zhongshania guokunii sp. nov., gammaproteobacteria respectively isolated from coastal attached (fast) ice and surface seawater of the Antarctic.</title>
        <authorList>
            <person name="Li H.J."/>
            <person name="Zhang X.Y."/>
            <person name="Chen C.X."/>
            <person name="Zhang Y.J."/>
            <person name="Gao Z.M."/>
            <person name="Yu Y."/>
            <person name="Chen X.L."/>
            <person name="Chen B."/>
            <person name="Zhang Y.Z."/>
        </authorList>
    </citation>
    <scope>NUCLEOTIDE SEQUENCE [LARGE SCALE GENOMIC DNA]</scope>
    <source>
        <strain evidence="7 8">R06B22</strain>
    </source>
</reference>
<dbReference type="PROSITE" id="PS50931">
    <property type="entry name" value="HTH_LYSR"/>
    <property type="match status" value="1"/>
</dbReference>
<comment type="caution">
    <text evidence="7">The sequence shown here is derived from an EMBL/GenBank/DDBJ whole genome shotgun (WGS) entry which is preliminary data.</text>
</comment>
<protein>
    <submittedName>
        <fullName evidence="7">Transcriptional activator NhaR</fullName>
    </submittedName>
</protein>
<evidence type="ECO:0000313" key="7">
    <source>
        <dbReference type="EMBL" id="MEX1666188.1"/>
    </source>
</evidence>
<dbReference type="EMBL" id="JBFRYB010000001">
    <property type="protein sequence ID" value="MEX1666188.1"/>
    <property type="molecule type" value="Genomic_DNA"/>
</dbReference>
<proteinExistence type="inferred from homology"/>
<accession>A0ABV3TX65</accession>
<dbReference type="SUPFAM" id="SSF46785">
    <property type="entry name" value="Winged helix' DNA-binding domain"/>
    <property type="match status" value="1"/>
</dbReference>
<gene>
    <name evidence="7" type="primary">nhaR</name>
    <name evidence="7" type="ORF">AB4875_11890</name>
</gene>
<name>A0ABV3TX65_9GAMM</name>
<dbReference type="PANTHER" id="PTHR30293">
    <property type="entry name" value="TRANSCRIPTIONAL REGULATORY PROTEIN NAC-RELATED"/>
    <property type="match status" value="1"/>
</dbReference>
<evidence type="ECO:0000256" key="5">
    <source>
        <dbReference type="ARBA" id="ARBA00023163"/>
    </source>
</evidence>
<organism evidence="7 8">
    <name type="scientific">Zhongshania arctica</name>
    <dbReference type="NCBI Taxonomy" id="3238302"/>
    <lineage>
        <taxon>Bacteria</taxon>
        <taxon>Pseudomonadati</taxon>
        <taxon>Pseudomonadota</taxon>
        <taxon>Gammaproteobacteria</taxon>
        <taxon>Cellvibrionales</taxon>
        <taxon>Spongiibacteraceae</taxon>
        <taxon>Zhongshania</taxon>
    </lineage>
</organism>
<comment type="similarity">
    <text evidence="1">Belongs to the LysR transcriptional regulatory family.</text>
</comment>
<evidence type="ECO:0000256" key="1">
    <source>
        <dbReference type="ARBA" id="ARBA00009437"/>
    </source>
</evidence>
<keyword evidence="2" id="KW-0805">Transcription regulation</keyword>
<evidence type="ECO:0000256" key="4">
    <source>
        <dbReference type="ARBA" id="ARBA00023159"/>
    </source>
</evidence>
<dbReference type="Pfam" id="PF00126">
    <property type="entry name" value="HTH_1"/>
    <property type="match status" value="1"/>
</dbReference>
<keyword evidence="3" id="KW-0238">DNA-binding</keyword>
<keyword evidence="8" id="KW-1185">Reference proteome</keyword>
<keyword evidence="5" id="KW-0804">Transcription</keyword>
<feature type="domain" description="HTH lysR-type" evidence="6">
    <location>
        <begin position="5"/>
        <end position="62"/>
    </location>
</feature>
<dbReference type="RefSeq" id="WP_368376272.1">
    <property type="nucleotide sequence ID" value="NZ_JBFRYB010000001.1"/>
</dbReference>
<evidence type="ECO:0000313" key="8">
    <source>
        <dbReference type="Proteomes" id="UP001557484"/>
    </source>
</evidence>
<dbReference type="InterPro" id="IPR036390">
    <property type="entry name" value="WH_DNA-bd_sf"/>
</dbReference>
<dbReference type="Gene3D" id="1.10.10.10">
    <property type="entry name" value="Winged helix-like DNA-binding domain superfamily/Winged helix DNA-binding domain"/>
    <property type="match status" value="1"/>
</dbReference>
<dbReference type="Proteomes" id="UP001557484">
    <property type="component" value="Unassembled WGS sequence"/>
</dbReference>
<dbReference type="InterPro" id="IPR005119">
    <property type="entry name" value="LysR_subst-bd"/>
</dbReference>
<dbReference type="PANTHER" id="PTHR30293:SF2">
    <property type="entry name" value="TRANSCRIPTIONAL ACTIVATOR PROTEIN NHAR"/>
    <property type="match status" value="1"/>
</dbReference>
<dbReference type="InterPro" id="IPR036388">
    <property type="entry name" value="WH-like_DNA-bd_sf"/>
</dbReference>
<evidence type="ECO:0000256" key="3">
    <source>
        <dbReference type="ARBA" id="ARBA00023125"/>
    </source>
</evidence>
<dbReference type="NCBIfam" id="NF008284">
    <property type="entry name" value="PRK11062.1"/>
    <property type="match status" value="1"/>
</dbReference>
<dbReference type="SUPFAM" id="SSF53850">
    <property type="entry name" value="Periplasmic binding protein-like II"/>
    <property type="match status" value="1"/>
</dbReference>
<dbReference type="InterPro" id="IPR000847">
    <property type="entry name" value="LysR_HTH_N"/>
</dbReference>
<keyword evidence="4" id="KW-0010">Activator</keyword>
<evidence type="ECO:0000259" key="6">
    <source>
        <dbReference type="PROSITE" id="PS50931"/>
    </source>
</evidence>
<sequence>MARQFNYKHLHYFFTIAREGSIVKAAEILHVSPQTISGQLTVFEQSLGVALFDRIGKRLVLSEAGRLAYSYAEDIFSLGDELQQSLNAQDLIQQFVFTVGVTDAIPKILASSILETGFQLEGAIKLVCREGDFDALLAEMALNRLDLILADRPLNPGIPVKAYSHLLGESGLSFYAKTNSAAALKEGFPQSLNHQRFLMCGDKSNQKLNLQSWFDTELIAPNIVAEFDDSALMKYFGQSGHGIFSTASIIEPHVTSQYGVAVIGRTEAIKERLYAISPERKVKHPGVKLLAEAARELYREYVSKLV</sequence>